<keyword evidence="5" id="KW-0548">Nucleotidyltransferase</keyword>
<dbReference type="GO" id="GO:0006260">
    <property type="term" value="P:DNA replication"/>
    <property type="evidence" value="ECO:0007669"/>
    <property type="project" value="UniProtKB-KW"/>
</dbReference>
<dbReference type="InterPro" id="IPR043502">
    <property type="entry name" value="DNA/RNA_pol_sf"/>
</dbReference>
<evidence type="ECO:0000256" key="5">
    <source>
        <dbReference type="ARBA" id="ARBA00022695"/>
    </source>
</evidence>
<dbReference type="InterPro" id="IPR004868">
    <property type="entry name" value="DNA-dir_DNA_pol_B_mt/vir"/>
</dbReference>
<dbReference type="SUPFAM" id="SSF53098">
    <property type="entry name" value="Ribonuclease H-like"/>
    <property type="match status" value="1"/>
</dbReference>
<dbReference type="GO" id="GO:0000166">
    <property type="term" value="F:nucleotide binding"/>
    <property type="evidence" value="ECO:0007669"/>
    <property type="project" value="InterPro"/>
</dbReference>
<dbReference type="EC" id="2.7.7.7" evidence="2"/>
<dbReference type="PANTHER" id="PTHR33568:SF3">
    <property type="entry name" value="DNA-DIRECTED DNA POLYMERASE"/>
    <property type="match status" value="1"/>
</dbReference>
<keyword evidence="7" id="KW-0239">DNA-directed DNA polymerase</keyword>
<accession>A0A386TYJ2</accession>
<dbReference type="GO" id="GO:0003677">
    <property type="term" value="F:DNA binding"/>
    <property type="evidence" value="ECO:0007669"/>
    <property type="project" value="UniProtKB-KW"/>
</dbReference>
<dbReference type="PANTHER" id="PTHR33568">
    <property type="entry name" value="DNA POLYMERASE"/>
    <property type="match status" value="1"/>
</dbReference>
<comment type="similarity">
    <text evidence="1">Belongs to the DNA polymerase type-B family.</text>
</comment>
<dbReference type="SUPFAM" id="SSF56672">
    <property type="entry name" value="DNA/RNA polymerases"/>
    <property type="match status" value="1"/>
</dbReference>
<dbReference type="GO" id="GO:0003887">
    <property type="term" value="F:DNA-directed DNA polymerase activity"/>
    <property type="evidence" value="ECO:0007669"/>
    <property type="project" value="UniProtKB-KW"/>
</dbReference>
<evidence type="ECO:0000256" key="1">
    <source>
        <dbReference type="ARBA" id="ARBA00005755"/>
    </source>
</evidence>
<dbReference type="EMBL" id="MH725796">
    <property type="protein sequence ID" value="AYE93303.1"/>
    <property type="molecule type" value="Genomic_DNA"/>
</dbReference>
<name>A0A386TYJ2_9AGAR</name>
<comment type="catalytic activity">
    <reaction evidence="9">
        <text>DNA(n) + a 2'-deoxyribonucleoside 5'-triphosphate = DNA(n+1) + diphosphate</text>
        <dbReference type="Rhea" id="RHEA:22508"/>
        <dbReference type="Rhea" id="RHEA-COMP:17339"/>
        <dbReference type="Rhea" id="RHEA-COMP:17340"/>
        <dbReference type="ChEBI" id="CHEBI:33019"/>
        <dbReference type="ChEBI" id="CHEBI:61560"/>
        <dbReference type="ChEBI" id="CHEBI:173112"/>
        <dbReference type="EC" id="2.7.7.7"/>
    </reaction>
</comment>
<organism evidence="11">
    <name type="scientific">Termitomyces sp</name>
    <dbReference type="NCBI Taxonomy" id="1916073"/>
    <lineage>
        <taxon>Eukaryota</taxon>
        <taxon>Fungi</taxon>
        <taxon>Dikarya</taxon>
        <taxon>Basidiomycota</taxon>
        <taxon>Agaricomycotina</taxon>
        <taxon>Agaricomycetes</taxon>
        <taxon>Agaricomycetidae</taxon>
        <taxon>Agaricales</taxon>
        <taxon>Tricholomatineae</taxon>
        <taxon>Lyophyllaceae</taxon>
        <taxon>Termitomyces</taxon>
    </lineage>
</organism>
<feature type="domain" description="DNA-directed DNA polymerase family B mitochondria/virus" evidence="10">
    <location>
        <begin position="112"/>
        <end position="379"/>
    </location>
</feature>
<geneLocation type="mitochondrion" evidence="11"/>
<dbReference type="AlphaFoldDB" id="A0A386TYJ2"/>
<evidence type="ECO:0000259" key="10">
    <source>
        <dbReference type="Pfam" id="PF03175"/>
    </source>
</evidence>
<dbReference type="InterPro" id="IPR012337">
    <property type="entry name" value="RNaseH-like_sf"/>
</dbReference>
<keyword evidence="11" id="KW-0496">Mitochondrion</keyword>
<keyword evidence="4" id="KW-0808">Transferase</keyword>
<sequence length="379" mass="43799">MDLYTKTIELSPIVYKDPDLKKKKKDSSSKSGLVLKPIATKDPRIGTLDLETFNDILPNGEILARVYALGFATENQTKMYYLTDHFSNTTEGSNRLVLKCIEDIFQSIESMDGYTFYVHNLGKFDAIFRHKILIDFNSQVNDIAEEYGIKPMYRDGQIIKLEISKYVNKKVIKIKLVDSLNILNNSLDRLCSDFGLNTKKGIFPYKFVNKKNLNYIGPTPDIKFYNKNVNLDLYNENKKHNWSLKEESLNYLKLDLQSLLEVILKFQEILWEDHKIELTKGLTIASLAKTKFLKYYLKKSLIPLINNNNLFQFIFGGYFGGNTEVYKPLAHFWTYLDVNSLYPFAALNPMPGLVCKWVESYNSEGLDLDSLFGIFHARV</sequence>
<protein>
    <recommendedName>
        <fullName evidence="3">Probable DNA polymerase</fullName>
        <ecNumber evidence="2">2.7.7.7</ecNumber>
    </recommendedName>
</protein>
<keyword evidence="8" id="KW-0238">DNA-binding</keyword>
<evidence type="ECO:0000256" key="6">
    <source>
        <dbReference type="ARBA" id="ARBA00022705"/>
    </source>
</evidence>
<reference evidence="11" key="1">
    <citation type="submission" date="2018-08" db="EMBL/GenBank/DDBJ databases">
        <title>Comparative mitochondrial genomics of the basidiomycete Termitomyces.</title>
        <authorList>
            <person name="Nieuwenhuis M."/>
        </authorList>
    </citation>
    <scope>NUCLEOTIDE SEQUENCE</scope>
    <source>
        <strain evidence="11">T13</strain>
    </source>
</reference>
<evidence type="ECO:0000256" key="3">
    <source>
        <dbReference type="ARBA" id="ARBA00014385"/>
    </source>
</evidence>
<keyword evidence="6" id="KW-0235">DNA replication</keyword>
<evidence type="ECO:0000256" key="4">
    <source>
        <dbReference type="ARBA" id="ARBA00022679"/>
    </source>
</evidence>
<dbReference type="Gene3D" id="3.30.420.10">
    <property type="entry name" value="Ribonuclease H-like superfamily/Ribonuclease H"/>
    <property type="match status" value="1"/>
</dbReference>
<evidence type="ECO:0000256" key="2">
    <source>
        <dbReference type="ARBA" id="ARBA00012417"/>
    </source>
</evidence>
<dbReference type="InterPro" id="IPR036397">
    <property type="entry name" value="RNaseH_sf"/>
</dbReference>
<evidence type="ECO:0000256" key="8">
    <source>
        <dbReference type="ARBA" id="ARBA00023125"/>
    </source>
</evidence>
<proteinExistence type="inferred from homology"/>
<gene>
    <name evidence="11" type="primary">orf5</name>
    <name evidence="11" type="ORF">C0988_000021</name>
</gene>
<evidence type="ECO:0000256" key="9">
    <source>
        <dbReference type="ARBA" id="ARBA00049244"/>
    </source>
</evidence>
<evidence type="ECO:0000256" key="7">
    <source>
        <dbReference type="ARBA" id="ARBA00022932"/>
    </source>
</evidence>
<dbReference type="Pfam" id="PF03175">
    <property type="entry name" value="DNA_pol_B_2"/>
    <property type="match status" value="1"/>
</dbReference>
<evidence type="ECO:0000313" key="11">
    <source>
        <dbReference type="EMBL" id="AYE93303.1"/>
    </source>
</evidence>